<proteinExistence type="predicted"/>
<dbReference type="CDD" id="cd00156">
    <property type="entry name" value="REC"/>
    <property type="match status" value="1"/>
</dbReference>
<dbReference type="InterPro" id="IPR011006">
    <property type="entry name" value="CheY-like_superfamily"/>
</dbReference>
<dbReference type="PROSITE" id="PS50113">
    <property type="entry name" value="PAC"/>
    <property type="match status" value="1"/>
</dbReference>
<dbReference type="InterPro" id="IPR036641">
    <property type="entry name" value="HPT_dom_sf"/>
</dbReference>
<dbReference type="InterPro" id="IPR000014">
    <property type="entry name" value="PAS"/>
</dbReference>
<feature type="domain" description="HPt" evidence="9">
    <location>
        <begin position="10"/>
        <end position="128"/>
    </location>
</feature>
<feature type="domain" description="PAS" evidence="7">
    <location>
        <begin position="421"/>
        <end position="460"/>
    </location>
</feature>
<dbReference type="PANTHER" id="PTHR44591:SF25">
    <property type="entry name" value="CHEMOTAXIS TWO-COMPONENT RESPONSE REGULATOR"/>
    <property type="match status" value="1"/>
</dbReference>
<dbReference type="InterPro" id="IPR013655">
    <property type="entry name" value="PAS_fold_3"/>
</dbReference>
<dbReference type="OrthoDB" id="9812260at2"/>
<keyword evidence="11" id="KW-1185">Reference proteome</keyword>
<dbReference type="PROSITE" id="PS50110">
    <property type="entry name" value="RESPONSE_REGULATORY"/>
    <property type="match status" value="2"/>
</dbReference>
<keyword evidence="5" id="KW-0175">Coiled coil</keyword>
<comment type="caution">
    <text evidence="10">The sequence shown here is derived from an EMBL/GenBank/DDBJ whole genome shotgun (WGS) entry which is preliminary data.</text>
</comment>
<dbReference type="PANTHER" id="PTHR44591">
    <property type="entry name" value="STRESS RESPONSE REGULATOR PROTEIN 1"/>
    <property type="match status" value="1"/>
</dbReference>
<dbReference type="EMBL" id="QPIJ01000081">
    <property type="protein sequence ID" value="RCV85931.1"/>
    <property type="molecule type" value="Genomic_DNA"/>
</dbReference>
<feature type="modified residue" description="Phosphohistidine" evidence="3">
    <location>
        <position position="60"/>
    </location>
</feature>
<evidence type="ECO:0000256" key="1">
    <source>
        <dbReference type="ARBA" id="ARBA00022553"/>
    </source>
</evidence>
<gene>
    <name evidence="10" type="ORF">DU506_19575</name>
</gene>
<dbReference type="AlphaFoldDB" id="A0A368TMW3"/>
<dbReference type="Gene3D" id="3.40.50.2300">
    <property type="match status" value="2"/>
</dbReference>
<dbReference type="InterPro" id="IPR008207">
    <property type="entry name" value="Sig_transdc_His_kin_Hpt_dom"/>
</dbReference>
<evidence type="ECO:0000313" key="10">
    <source>
        <dbReference type="EMBL" id="RCV85931.1"/>
    </source>
</evidence>
<dbReference type="PROSITE" id="PS50112">
    <property type="entry name" value="PAS"/>
    <property type="match status" value="1"/>
</dbReference>
<sequence>MARGGSMTSPQEALEALRQQFCDQLPERLETPRQHLVALSSETDPLKHQAELETFHTLSHRLTGTAGTFGMPAVSQSARALEKLVKRELADETPPTLSRQAALKDAVENMLAVARQTLSHNEQHLSAPAAPELPSSQPLLFLLEDDALQLAHLNQALEEQGYRVQGFTLAEAFRQALSEPAVESPTVVIVDMVLENGTLQGAKLIQELGLGGHEGIPAVVISVRDDLEARLAALRAGACRYLTKPVNATGLAQLLDDLSGRHPPTPYRVLLVDDDPLLLESQALALESAGMEVCSLAKPLELLETMAQWSPEVVVLDLHMPEVSGPELAAILRERDNYLELPILFLSAETDLQQQLHALSLGGDDFPVKPVEPEHFAKAVAMRARRSRQHNVIRRRLETSLYERQREHLTLNHHAIVSIGDSRGNIIEVNDRFCEISGYSRQELLGKNHGIVKSDIHSPDFYRQMWLTISSGQVWNGEICNRRRDGSYYWVESTITPFLDEAGQPYQYVSIRTEITQLKQAELDLKARERELTATLDATQDGILAVAPDRRVRFANDRFCELWGLSALQVPQGVDERDLLRRTQDNVKRSDEGDHLEHIDRLYKSRDILHDTIELLDGRFLEIYSQPVIDGDAIGRVWSFHDITDSKRIQAEVELAPHGSAPARCVR</sequence>
<dbReference type="Pfam" id="PF12860">
    <property type="entry name" value="PAS_7"/>
    <property type="match status" value="1"/>
</dbReference>
<dbReference type="SUPFAM" id="SSF52172">
    <property type="entry name" value="CheY-like"/>
    <property type="match status" value="2"/>
</dbReference>
<feature type="domain" description="Response regulatory" evidence="6">
    <location>
        <begin position="268"/>
        <end position="384"/>
    </location>
</feature>
<evidence type="ECO:0000259" key="9">
    <source>
        <dbReference type="PROSITE" id="PS50894"/>
    </source>
</evidence>
<dbReference type="InterPro" id="IPR000700">
    <property type="entry name" value="PAS-assoc_C"/>
</dbReference>
<dbReference type="InterPro" id="IPR035965">
    <property type="entry name" value="PAS-like_dom_sf"/>
</dbReference>
<evidence type="ECO:0000256" key="3">
    <source>
        <dbReference type="PROSITE-ProRule" id="PRU00110"/>
    </source>
</evidence>
<name>A0A368TMW3_9GAMM</name>
<dbReference type="SUPFAM" id="SSF47226">
    <property type="entry name" value="Histidine-containing phosphotransfer domain, HPT domain"/>
    <property type="match status" value="1"/>
</dbReference>
<feature type="coiled-coil region" evidence="5">
    <location>
        <begin position="511"/>
        <end position="538"/>
    </location>
</feature>
<accession>A0A368TMW3</accession>
<evidence type="ECO:0000259" key="6">
    <source>
        <dbReference type="PROSITE" id="PS50110"/>
    </source>
</evidence>
<dbReference type="PROSITE" id="PS50894">
    <property type="entry name" value="HPT"/>
    <property type="match status" value="1"/>
</dbReference>
<dbReference type="Gene3D" id="1.20.120.160">
    <property type="entry name" value="HPT domain"/>
    <property type="match status" value="1"/>
</dbReference>
<dbReference type="GO" id="GO:0000160">
    <property type="term" value="P:phosphorelay signal transduction system"/>
    <property type="evidence" value="ECO:0007669"/>
    <property type="project" value="UniProtKB-KW"/>
</dbReference>
<dbReference type="InterPro" id="IPR001789">
    <property type="entry name" value="Sig_transdc_resp-reg_receiver"/>
</dbReference>
<evidence type="ECO:0000256" key="4">
    <source>
        <dbReference type="PROSITE-ProRule" id="PRU00169"/>
    </source>
</evidence>
<dbReference type="SMART" id="SM00086">
    <property type="entry name" value="PAC"/>
    <property type="match status" value="1"/>
</dbReference>
<evidence type="ECO:0000256" key="5">
    <source>
        <dbReference type="SAM" id="Coils"/>
    </source>
</evidence>
<evidence type="ECO:0000259" key="7">
    <source>
        <dbReference type="PROSITE" id="PS50112"/>
    </source>
</evidence>
<dbReference type="CDD" id="cd00130">
    <property type="entry name" value="PAS"/>
    <property type="match status" value="1"/>
</dbReference>
<dbReference type="GO" id="GO:0004672">
    <property type="term" value="F:protein kinase activity"/>
    <property type="evidence" value="ECO:0007669"/>
    <property type="project" value="UniProtKB-ARBA"/>
</dbReference>
<dbReference type="SMART" id="SM00448">
    <property type="entry name" value="REC"/>
    <property type="match status" value="2"/>
</dbReference>
<reference evidence="10 11" key="1">
    <citation type="submission" date="2018-07" db="EMBL/GenBank/DDBJ databases">
        <title>Halomonas rutogse sp. nov., isolated from Lake TangqianCo on Tibetan Plateau.</title>
        <authorList>
            <person name="Lu H."/>
            <person name="Xing P."/>
            <person name="Wu Q."/>
        </authorList>
    </citation>
    <scope>NUCLEOTIDE SEQUENCE [LARGE SCALE GENOMIC DNA]</scope>
    <source>
        <strain evidence="10 11">TQ8S</strain>
    </source>
</reference>
<dbReference type="SUPFAM" id="SSF55785">
    <property type="entry name" value="PYP-like sensor domain (PAS domain)"/>
    <property type="match status" value="2"/>
</dbReference>
<dbReference type="Pfam" id="PF00072">
    <property type="entry name" value="Response_reg"/>
    <property type="match status" value="2"/>
</dbReference>
<keyword evidence="1 4" id="KW-0597">Phosphoprotein</keyword>
<evidence type="ECO:0000259" key="8">
    <source>
        <dbReference type="PROSITE" id="PS50113"/>
    </source>
</evidence>
<dbReference type="Pfam" id="PF01627">
    <property type="entry name" value="Hpt"/>
    <property type="match status" value="1"/>
</dbReference>
<organism evidence="10 11">
    <name type="scientific">Vreelandella rituensis</name>
    <dbReference type="NCBI Taxonomy" id="2282306"/>
    <lineage>
        <taxon>Bacteria</taxon>
        <taxon>Pseudomonadati</taxon>
        <taxon>Pseudomonadota</taxon>
        <taxon>Gammaproteobacteria</taxon>
        <taxon>Oceanospirillales</taxon>
        <taxon>Halomonadaceae</taxon>
        <taxon>Vreelandella</taxon>
    </lineage>
</organism>
<dbReference type="Pfam" id="PF08447">
    <property type="entry name" value="PAS_3"/>
    <property type="match status" value="1"/>
</dbReference>
<keyword evidence="2" id="KW-0902">Two-component regulatory system</keyword>
<dbReference type="NCBIfam" id="TIGR00229">
    <property type="entry name" value="sensory_box"/>
    <property type="match status" value="1"/>
</dbReference>
<feature type="modified residue" description="4-aspartylphosphate" evidence="4">
    <location>
        <position position="191"/>
    </location>
</feature>
<feature type="modified residue" description="4-aspartylphosphate" evidence="4">
    <location>
        <position position="317"/>
    </location>
</feature>
<protein>
    <submittedName>
        <fullName evidence="10">Response regulator</fullName>
    </submittedName>
</protein>
<evidence type="ECO:0000256" key="2">
    <source>
        <dbReference type="ARBA" id="ARBA00023012"/>
    </source>
</evidence>
<dbReference type="Gene3D" id="3.30.450.20">
    <property type="entry name" value="PAS domain"/>
    <property type="match status" value="2"/>
</dbReference>
<dbReference type="InterPro" id="IPR001610">
    <property type="entry name" value="PAC"/>
</dbReference>
<dbReference type="InterPro" id="IPR050595">
    <property type="entry name" value="Bact_response_regulator"/>
</dbReference>
<feature type="domain" description="PAC" evidence="8">
    <location>
        <begin position="475"/>
        <end position="527"/>
    </location>
</feature>
<dbReference type="Proteomes" id="UP000253204">
    <property type="component" value="Unassembled WGS sequence"/>
</dbReference>
<feature type="domain" description="Response regulatory" evidence="6">
    <location>
        <begin position="139"/>
        <end position="259"/>
    </location>
</feature>
<dbReference type="SMART" id="SM00091">
    <property type="entry name" value="PAS"/>
    <property type="match status" value="2"/>
</dbReference>
<evidence type="ECO:0000313" key="11">
    <source>
        <dbReference type="Proteomes" id="UP000253204"/>
    </source>
</evidence>